<evidence type="ECO:0000313" key="4">
    <source>
        <dbReference type="Proteomes" id="UP000607559"/>
    </source>
</evidence>
<dbReference type="AlphaFoldDB" id="A0A8J2XUB2"/>
<reference evidence="3" key="1">
    <citation type="journal article" date="2014" name="Int. J. Syst. Evol. Microbiol.">
        <title>Complete genome sequence of Corynebacterium casei LMG S-19264T (=DSM 44701T), isolated from a smear-ripened cheese.</title>
        <authorList>
            <consortium name="US DOE Joint Genome Institute (JGI-PGF)"/>
            <person name="Walter F."/>
            <person name="Albersmeier A."/>
            <person name="Kalinowski J."/>
            <person name="Ruckert C."/>
        </authorList>
    </citation>
    <scope>NUCLEOTIDE SEQUENCE</scope>
    <source>
        <strain evidence="3">CGMCC 1.15448</strain>
    </source>
</reference>
<evidence type="ECO:0000256" key="1">
    <source>
        <dbReference type="SAM" id="MobiDB-lite"/>
    </source>
</evidence>
<protein>
    <recommendedName>
        <fullName evidence="2">Glycosyltransferase 2-like domain-containing protein</fullName>
    </recommendedName>
</protein>
<reference evidence="3" key="2">
    <citation type="submission" date="2020-09" db="EMBL/GenBank/DDBJ databases">
        <authorList>
            <person name="Sun Q."/>
            <person name="Zhou Y."/>
        </authorList>
    </citation>
    <scope>NUCLEOTIDE SEQUENCE</scope>
    <source>
        <strain evidence="3">CGMCC 1.15448</strain>
    </source>
</reference>
<dbReference type="InterPro" id="IPR029044">
    <property type="entry name" value="Nucleotide-diphossugar_trans"/>
</dbReference>
<evidence type="ECO:0000313" key="3">
    <source>
        <dbReference type="EMBL" id="GGB10943.1"/>
    </source>
</evidence>
<feature type="compositionally biased region" description="Basic and acidic residues" evidence="1">
    <location>
        <begin position="376"/>
        <end position="385"/>
    </location>
</feature>
<dbReference type="Gene3D" id="3.90.550.10">
    <property type="entry name" value="Spore Coat Polysaccharide Biosynthesis Protein SpsA, Chain A"/>
    <property type="match status" value="1"/>
</dbReference>
<sequence>MTLSVIIVNFRVKYFLELCLHSVEKAVRSLEAEIIVVDNHSGDDSLDYLRPRFPAVRFIANKENLGFGRACNQALAQANGEYILFLNPDTILPEDFALHCLSFLVAIPRIGGLGVRMVDGSGHFLKESRRGFPTPWVGFCRLTGLSALFPRSRFFSTYYLGHLPANAPHPAPVLSGACLWVSRAILDKVGGFDEQFFLYAEDIDLSYRIENAGYRNFYYPGTTIVHFKGESTLKDIRYVRQFYRAMRQFRRKHFNKGLPAFLDLGVQAAIQVRAGVAAVMGGFGGGAKAPGNGERVRTFLRGDATEIARLKPLLAASGESVIVDHQQEASELLFCEGESFSFKESIQQLQRVGKAGRWRVKFHASGSGSAVGSPDRNGRGEAIDL</sequence>
<dbReference type="Pfam" id="PF00535">
    <property type="entry name" value="Glycos_transf_2"/>
    <property type="match status" value="1"/>
</dbReference>
<proteinExistence type="predicted"/>
<organism evidence="3 4">
    <name type="scientific">Puia dinghuensis</name>
    <dbReference type="NCBI Taxonomy" id="1792502"/>
    <lineage>
        <taxon>Bacteria</taxon>
        <taxon>Pseudomonadati</taxon>
        <taxon>Bacteroidota</taxon>
        <taxon>Chitinophagia</taxon>
        <taxon>Chitinophagales</taxon>
        <taxon>Chitinophagaceae</taxon>
        <taxon>Puia</taxon>
    </lineage>
</organism>
<keyword evidence="4" id="KW-1185">Reference proteome</keyword>
<gene>
    <name evidence="3" type="ORF">GCM10011511_38150</name>
</gene>
<dbReference type="PANTHER" id="PTHR43179">
    <property type="entry name" value="RHAMNOSYLTRANSFERASE WBBL"/>
    <property type="match status" value="1"/>
</dbReference>
<accession>A0A8J2XUB2</accession>
<dbReference type="Proteomes" id="UP000607559">
    <property type="component" value="Unassembled WGS sequence"/>
</dbReference>
<name>A0A8J2XUB2_9BACT</name>
<evidence type="ECO:0000259" key="2">
    <source>
        <dbReference type="Pfam" id="PF00535"/>
    </source>
</evidence>
<comment type="caution">
    <text evidence="3">The sequence shown here is derived from an EMBL/GenBank/DDBJ whole genome shotgun (WGS) entry which is preliminary data.</text>
</comment>
<feature type="region of interest" description="Disordered" evidence="1">
    <location>
        <begin position="365"/>
        <end position="385"/>
    </location>
</feature>
<dbReference type="SUPFAM" id="SSF53448">
    <property type="entry name" value="Nucleotide-diphospho-sugar transferases"/>
    <property type="match status" value="1"/>
</dbReference>
<dbReference type="PANTHER" id="PTHR43179:SF7">
    <property type="entry name" value="RHAMNOSYLTRANSFERASE WBBL"/>
    <property type="match status" value="1"/>
</dbReference>
<dbReference type="CDD" id="cd04186">
    <property type="entry name" value="GT_2_like_c"/>
    <property type="match status" value="1"/>
</dbReference>
<dbReference type="EMBL" id="BMJC01000004">
    <property type="protein sequence ID" value="GGB10943.1"/>
    <property type="molecule type" value="Genomic_DNA"/>
</dbReference>
<feature type="domain" description="Glycosyltransferase 2-like" evidence="2">
    <location>
        <begin position="4"/>
        <end position="189"/>
    </location>
</feature>
<dbReference type="InterPro" id="IPR001173">
    <property type="entry name" value="Glyco_trans_2-like"/>
</dbReference>